<feature type="repeat" description="TPR" evidence="3">
    <location>
        <begin position="234"/>
        <end position="267"/>
    </location>
</feature>
<dbReference type="Gene3D" id="1.25.40.10">
    <property type="entry name" value="Tetratricopeptide repeat domain"/>
    <property type="match status" value="2"/>
</dbReference>
<dbReference type="PROSITE" id="PS51257">
    <property type="entry name" value="PROKAR_LIPOPROTEIN"/>
    <property type="match status" value="1"/>
</dbReference>
<dbReference type="PANTHER" id="PTHR45586:SF1">
    <property type="entry name" value="LIPOPOLYSACCHARIDE ASSEMBLY PROTEIN B"/>
    <property type="match status" value="1"/>
</dbReference>
<accession>A0ABW9SHB9</accession>
<dbReference type="SMART" id="SM00028">
    <property type="entry name" value="TPR"/>
    <property type="match status" value="3"/>
</dbReference>
<keyword evidence="6" id="KW-1185">Reference proteome</keyword>
<comment type="caution">
    <text evidence="5">The sequence shown here is derived from an EMBL/GenBank/DDBJ whole genome shotgun (WGS) entry which is preliminary data.</text>
</comment>
<keyword evidence="2 3" id="KW-0802">TPR repeat</keyword>
<dbReference type="Proteomes" id="UP000735592">
    <property type="component" value="Unassembled WGS sequence"/>
</dbReference>
<proteinExistence type="predicted"/>
<dbReference type="EMBL" id="WNKW01000001">
    <property type="protein sequence ID" value="MTW31436.1"/>
    <property type="molecule type" value="Genomic_DNA"/>
</dbReference>
<evidence type="ECO:0000256" key="2">
    <source>
        <dbReference type="ARBA" id="ARBA00022803"/>
    </source>
</evidence>
<dbReference type="Pfam" id="PF13432">
    <property type="entry name" value="TPR_16"/>
    <property type="match status" value="1"/>
</dbReference>
<feature type="repeat" description="TPR" evidence="3">
    <location>
        <begin position="305"/>
        <end position="338"/>
    </location>
</feature>
<evidence type="ECO:0000256" key="3">
    <source>
        <dbReference type="PROSITE-ProRule" id="PRU00339"/>
    </source>
</evidence>
<dbReference type="InterPro" id="IPR051012">
    <property type="entry name" value="CellSynth/LPSAsmb/PSIAsmb"/>
</dbReference>
<evidence type="ECO:0000256" key="4">
    <source>
        <dbReference type="SAM" id="SignalP"/>
    </source>
</evidence>
<evidence type="ECO:0000313" key="5">
    <source>
        <dbReference type="EMBL" id="MTW31436.1"/>
    </source>
</evidence>
<dbReference type="InterPro" id="IPR019734">
    <property type="entry name" value="TPR_rpt"/>
</dbReference>
<feature type="signal peptide" evidence="4">
    <location>
        <begin position="1"/>
        <end position="19"/>
    </location>
</feature>
<dbReference type="Pfam" id="PF14559">
    <property type="entry name" value="TPR_19"/>
    <property type="match status" value="1"/>
</dbReference>
<name>A0ABW9SHB9_9BURK</name>
<dbReference type="PROSITE" id="PS50005">
    <property type="entry name" value="TPR"/>
    <property type="match status" value="2"/>
</dbReference>
<dbReference type="SUPFAM" id="SSF48452">
    <property type="entry name" value="TPR-like"/>
    <property type="match status" value="1"/>
</dbReference>
<dbReference type="RefSeq" id="WP_155432819.1">
    <property type="nucleotide sequence ID" value="NZ_JBHLXK010000001.1"/>
</dbReference>
<keyword evidence="1" id="KW-0677">Repeat</keyword>
<protein>
    <submittedName>
        <fullName evidence="5">Tetratricopeptide repeat protein</fullName>
    </submittedName>
</protein>
<dbReference type="InterPro" id="IPR011990">
    <property type="entry name" value="TPR-like_helical_dom_sf"/>
</dbReference>
<evidence type="ECO:0000256" key="1">
    <source>
        <dbReference type="ARBA" id="ARBA00022737"/>
    </source>
</evidence>
<dbReference type="PANTHER" id="PTHR45586">
    <property type="entry name" value="TPR REPEAT-CONTAINING PROTEIN PA4667"/>
    <property type="match status" value="1"/>
</dbReference>
<feature type="chain" id="PRO_5046010263" evidence="4">
    <location>
        <begin position="20"/>
        <end position="395"/>
    </location>
</feature>
<dbReference type="SMART" id="SM00386">
    <property type="entry name" value="HAT"/>
    <property type="match status" value="1"/>
</dbReference>
<reference evidence="5 6" key="1">
    <citation type="submission" date="2019-11" db="EMBL/GenBank/DDBJ databases">
        <title>Type strains purchased from KCTC, JCM and DSMZ.</title>
        <authorList>
            <person name="Lu H."/>
        </authorList>
    </citation>
    <scope>NUCLEOTIDE SEQUENCE [LARGE SCALE GENOMIC DNA]</scope>
    <source>
        <strain evidence="5 6">DSM 103461</strain>
    </source>
</reference>
<keyword evidence="4" id="KW-0732">Signal</keyword>
<gene>
    <name evidence="5" type="ORF">GM655_01195</name>
</gene>
<sequence length="395" mass="44699">MKACAILLCAALLGGCASTTPLDQLPAAPQLFHDQLFDAPARPVEIDHIFAVNADMRAYLQREVSHNLLHKDVRRVLFEALYRKDKLQLEYDAAMTRDAAETFAARSGNCLSLAIMTAALARELNLNVQFQQVQVDESWSRAGDLYFASNHVNLVLGQQRTDIRNGFGVDLSSPLTVDFIPITAKARENARPLDETTIIAMYLNNRGAELLAQGQYDQAYWLVRKAIEQAPAFLHAYNTLAVIYQHHGNLPEAERTLRYALQQRPDNVIVLSNLAQTLESQALPDKRAEAAQLRLKLAQLEPEPPFYYFNLGQAAMRIGDFERARELFRRELARVPDYHEFHFWLALADYRLGYLREADMHMVKALANSTTRSDHALYAAKLDKLRAYEAAALQK</sequence>
<organism evidence="5 6">
    <name type="scientific">Pseudoduganella danionis</name>
    <dbReference type="NCBI Taxonomy" id="1890295"/>
    <lineage>
        <taxon>Bacteria</taxon>
        <taxon>Pseudomonadati</taxon>
        <taxon>Pseudomonadota</taxon>
        <taxon>Betaproteobacteria</taxon>
        <taxon>Burkholderiales</taxon>
        <taxon>Oxalobacteraceae</taxon>
        <taxon>Telluria group</taxon>
        <taxon>Pseudoduganella</taxon>
    </lineage>
</organism>
<evidence type="ECO:0000313" key="6">
    <source>
        <dbReference type="Proteomes" id="UP000735592"/>
    </source>
</evidence>
<dbReference type="InterPro" id="IPR003107">
    <property type="entry name" value="HAT"/>
</dbReference>